<keyword evidence="2" id="KW-0443">Lipid metabolism</keyword>
<dbReference type="GO" id="GO:0072330">
    <property type="term" value="P:monocarboxylic acid biosynthetic process"/>
    <property type="evidence" value="ECO:0007669"/>
    <property type="project" value="UniProtKB-ARBA"/>
</dbReference>
<comment type="similarity">
    <text evidence="1">Belongs to the putative lipase ROG1 family.</text>
</comment>
<dbReference type="InterPro" id="IPR029058">
    <property type="entry name" value="AB_hydrolase_fold"/>
</dbReference>
<dbReference type="InterPro" id="IPR044294">
    <property type="entry name" value="Lipase-like"/>
</dbReference>
<keyword evidence="4" id="KW-1133">Transmembrane helix</keyword>
<comment type="caution">
    <text evidence="6">The sequence shown here is derived from an EMBL/GenBank/DDBJ whole genome shotgun (WGS) entry which is preliminary data.</text>
</comment>
<evidence type="ECO:0000256" key="4">
    <source>
        <dbReference type="SAM" id="Phobius"/>
    </source>
</evidence>
<dbReference type="InterPro" id="IPR007751">
    <property type="entry name" value="DUF676_lipase-like"/>
</dbReference>
<evidence type="ECO:0000313" key="6">
    <source>
        <dbReference type="EMBL" id="KAF7715655.1"/>
    </source>
</evidence>
<dbReference type="FunFam" id="3.40.50.1820:FF:000223">
    <property type="entry name" value="Lipase/serine esterase"/>
    <property type="match status" value="1"/>
</dbReference>
<dbReference type="EMBL" id="WIWV01000054">
    <property type="protein sequence ID" value="KAF7715655.1"/>
    <property type="molecule type" value="Genomic_DNA"/>
</dbReference>
<dbReference type="PANTHER" id="PTHR12482">
    <property type="entry name" value="LIPASE ROG1-RELATED-RELATED"/>
    <property type="match status" value="1"/>
</dbReference>
<dbReference type="Gene3D" id="3.40.50.1820">
    <property type="entry name" value="alpha/beta hydrolase"/>
    <property type="match status" value="1"/>
</dbReference>
<dbReference type="PANTHER" id="PTHR12482:SF65">
    <property type="entry name" value="ESTERASE, PUTATIVE (AFU_ORTHOLOGUE AFUA_3G12320)-RELATED"/>
    <property type="match status" value="1"/>
</dbReference>
<dbReference type="GO" id="GO:0016042">
    <property type="term" value="P:lipid catabolic process"/>
    <property type="evidence" value="ECO:0007669"/>
    <property type="project" value="UniProtKB-KW"/>
</dbReference>
<feature type="transmembrane region" description="Helical" evidence="4">
    <location>
        <begin position="269"/>
        <end position="290"/>
    </location>
</feature>
<dbReference type="GO" id="GO:0004622">
    <property type="term" value="F:phosphatidylcholine lysophospholipase activity"/>
    <property type="evidence" value="ECO:0007669"/>
    <property type="project" value="TreeGrafter"/>
</dbReference>
<evidence type="ECO:0000256" key="2">
    <source>
        <dbReference type="ARBA" id="ARBA00022963"/>
    </source>
</evidence>
<organism evidence="6 7">
    <name type="scientific">Penicillium ucsense</name>
    <dbReference type="NCBI Taxonomy" id="2839758"/>
    <lineage>
        <taxon>Eukaryota</taxon>
        <taxon>Fungi</taxon>
        <taxon>Dikarya</taxon>
        <taxon>Ascomycota</taxon>
        <taxon>Pezizomycotina</taxon>
        <taxon>Eurotiomycetes</taxon>
        <taxon>Eurotiomycetidae</taxon>
        <taxon>Eurotiales</taxon>
        <taxon>Aspergillaceae</taxon>
        <taxon>Penicillium</taxon>
    </lineage>
</organism>
<dbReference type="GO" id="GO:0005811">
    <property type="term" value="C:lipid droplet"/>
    <property type="evidence" value="ECO:0007669"/>
    <property type="project" value="TreeGrafter"/>
</dbReference>
<sequence>MSTESKKADHLCVLVHGLWGNASHLDYVASAVKERYDEDSVYVHCAQNNSGHWTYDGVEVGGERLVHEIEETLDRLDQKGYQIKKLSIVGYSFGGLVSRYAIGLLHASGWLDKLEPVNFTTFATPHVGARTPLKGTLGDIYNTLGSKTVSRSGQQMFMVDTFRDTGRPLLSLLADPSSIFIQGLKRFRNRSVYANIVNDRTVLFYTSAISKTNPFEDPEKVRIKYAKGYDDVIIDLDNYLLPDEPKQSDAAEPSQFWKRIKKNAYQVPLWIVVALVVPPAITIFFANAAVQTFRSQRRIRLHSEGKNGLRFGRYKVPLVVQNVQHAMEEAYETVGARQEPDYLSATEEDERFKSAAPEQQTKLEGQDRSVSDSALDDESSGDAHEGKHLLGHQPTLALTEDQFGIVDSLNEVGFRKYSVYIHNHRHSHAAIIVRSRKDGFNEGKMVMKHWLDHEFEV</sequence>
<dbReference type="AlphaFoldDB" id="A0A8J8W1M1"/>
<accession>A0A8J8W1M1</accession>
<dbReference type="SUPFAM" id="SSF53474">
    <property type="entry name" value="alpha/beta-Hydrolases"/>
    <property type="match status" value="1"/>
</dbReference>
<evidence type="ECO:0000256" key="3">
    <source>
        <dbReference type="SAM" id="MobiDB-lite"/>
    </source>
</evidence>
<dbReference type="GO" id="GO:0017000">
    <property type="term" value="P:antibiotic biosynthetic process"/>
    <property type="evidence" value="ECO:0007669"/>
    <property type="project" value="UniProtKB-ARBA"/>
</dbReference>
<gene>
    <name evidence="6" type="ORF">PECM_006627</name>
</gene>
<evidence type="ECO:0000313" key="7">
    <source>
        <dbReference type="Proteomes" id="UP000631181"/>
    </source>
</evidence>
<proteinExistence type="inferred from homology"/>
<dbReference type="Pfam" id="PF05057">
    <property type="entry name" value="DUF676"/>
    <property type="match status" value="1"/>
</dbReference>
<evidence type="ECO:0000259" key="5">
    <source>
        <dbReference type="Pfam" id="PF05057"/>
    </source>
</evidence>
<dbReference type="GO" id="GO:0047372">
    <property type="term" value="F:monoacylglycerol lipase activity"/>
    <property type="evidence" value="ECO:0007669"/>
    <property type="project" value="TreeGrafter"/>
</dbReference>
<dbReference type="OrthoDB" id="273452at2759"/>
<dbReference type="Proteomes" id="UP000631181">
    <property type="component" value="Unassembled WGS sequence"/>
</dbReference>
<reference evidence="6" key="1">
    <citation type="journal article" date="2020" name="Front. Microbiol.">
        <title>Gene regulatory networks of Penicillium echinulatum 2HH and Penicillium oxalicum 114-2 inferred by a computational biology approach.</title>
        <authorList>
            <person name="Lenz A.R."/>
            <person name="Galan-Vasquez E."/>
            <person name="Balbinot E."/>
            <person name="De Abreu F.P."/>
            <person name="De Oliveira N.S."/>
            <person name="Da Rosa L.O."/>
            <person name="De Avila E Silva S."/>
            <person name="Camassola M."/>
            <person name="Dillon A.J.P."/>
            <person name="Perez-Rueda E."/>
        </authorList>
    </citation>
    <scope>NUCLEOTIDE SEQUENCE</scope>
    <source>
        <strain evidence="6">S1M29</strain>
    </source>
</reference>
<feature type="domain" description="DUF676" evidence="5">
    <location>
        <begin position="6"/>
        <end position="207"/>
    </location>
</feature>
<evidence type="ECO:0000256" key="1">
    <source>
        <dbReference type="ARBA" id="ARBA00007920"/>
    </source>
</evidence>
<keyword evidence="7" id="KW-1185">Reference proteome</keyword>
<name>A0A8J8W1M1_9EURO</name>
<keyword evidence="4" id="KW-0812">Transmembrane</keyword>
<protein>
    <recommendedName>
        <fullName evidence="5">DUF676 domain-containing protein</fullName>
    </recommendedName>
</protein>
<keyword evidence="2" id="KW-0442">Lipid degradation</keyword>
<keyword evidence="4" id="KW-0472">Membrane</keyword>
<feature type="region of interest" description="Disordered" evidence="3">
    <location>
        <begin position="345"/>
        <end position="388"/>
    </location>
</feature>